<evidence type="ECO:0000259" key="18">
    <source>
        <dbReference type="PROSITE" id="PS51296"/>
    </source>
</evidence>
<dbReference type="GO" id="GO:0051537">
    <property type="term" value="F:2 iron, 2 sulfur cluster binding"/>
    <property type="evidence" value="ECO:0007669"/>
    <property type="project" value="UniProtKB-KW"/>
</dbReference>
<dbReference type="Gene3D" id="3.90.380.10">
    <property type="entry name" value="Naphthalene 1,2-dioxygenase Alpha Subunit, Chain A, domain 1"/>
    <property type="match status" value="1"/>
</dbReference>
<evidence type="ECO:0000256" key="1">
    <source>
        <dbReference type="ARBA" id="ARBA00001962"/>
    </source>
</evidence>
<comment type="catalytic activity">
    <reaction evidence="16">
        <text>cholesterol + NADPH + O2 + H(+) = 7-dehydrocholesterol + NADP(+) + 2 H2O</text>
        <dbReference type="Rhea" id="RHEA:45024"/>
        <dbReference type="ChEBI" id="CHEBI:15377"/>
        <dbReference type="ChEBI" id="CHEBI:15378"/>
        <dbReference type="ChEBI" id="CHEBI:15379"/>
        <dbReference type="ChEBI" id="CHEBI:16113"/>
        <dbReference type="ChEBI" id="CHEBI:17759"/>
        <dbReference type="ChEBI" id="CHEBI:57783"/>
        <dbReference type="ChEBI" id="CHEBI:58349"/>
        <dbReference type="EC" id="1.14.19.21"/>
    </reaction>
    <physiologicalReaction direction="left-to-right" evidence="16">
        <dbReference type="Rhea" id="RHEA:45025"/>
    </physiologicalReaction>
</comment>
<keyword evidence="8" id="KW-0560">Oxidoreductase</keyword>
<evidence type="ECO:0000256" key="7">
    <source>
        <dbReference type="ARBA" id="ARBA00022989"/>
    </source>
</evidence>
<evidence type="ECO:0000256" key="10">
    <source>
        <dbReference type="ARBA" id="ARBA00023014"/>
    </source>
</evidence>
<organism evidence="19 20">
    <name type="scientific">Folsomia candida</name>
    <name type="common">Springtail</name>
    <dbReference type="NCBI Taxonomy" id="158441"/>
    <lineage>
        <taxon>Eukaryota</taxon>
        <taxon>Metazoa</taxon>
        <taxon>Ecdysozoa</taxon>
        <taxon>Arthropoda</taxon>
        <taxon>Hexapoda</taxon>
        <taxon>Collembola</taxon>
        <taxon>Entomobryomorpha</taxon>
        <taxon>Isotomoidea</taxon>
        <taxon>Isotomidae</taxon>
        <taxon>Proisotominae</taxon>
        <taxon>Folsomia</taxon>
    </lineage>
</organism>
<dbReference type="Gene3D" id="2.102.10.10">
    <property type="entry name" value="Rieske [2Fe-2S] iron-sulphur domain"/>
    <property type="match status" value="1"/>
</dbReference>
<dbReference type="Proteomes" id="UP000198287">
    <property type="component" value="Unassembled WGS sequence"/>
</dbReference>
<feature type="domain" description="Rieske" evidence="18">
    <location>
        <begin position="111"/>
        <end position="215"/>
    </location>
</feature>
<dbReference type="InterPro" id="IPR036922">
    <property type="entry name" value="Rieske_2Fe-2S_sf"/>
</dbReference>
<reference evidence="19 20" key="1">
    <citation type="submission" date="2015-12" db="EMBL/GenBank/DDBJ databases">
        <title>The genome of Folsomia candida.</title>
        <authorList>
            <person name="Faddeeva A."/>
            <person name="Derks M.F."/>
            <person name="Anvar Y."/>
            <person name="Smit S."/>
            <person name="Van Straalen N."/>
            <person name="Roelofs D."/>
        </authorList>
    </citation>
    <scope>NUCLEOTIDE SEQUENCE [LARGE SCALE GENOMIC DNA]</scope>
    <source>
        <strain evidence="19 20">VU population</strain>
        <tissue evidence="19">Whole body</tissue>
    </source>
</reference>
<dbReference type="OMA" id="RHAINEM"/>
<evidence type="ECO:0000256" key="17">
    <source>
        <dbReference type="SAM" id="Phobius"/>
    </source>
</evidence>
<evidence type="ECO:0000256" key="16">
    <source>
        <dbReference type="ARBA" id="ARBA00049548"/>
    </source>
</evidence>
<evidence type="ECO:0000256" key="14">
    <source>
        <dbReference type="ARBA" id="ARBA00026095"/>
    </source>
</evidence>
<dbReference type="PROSITE" id="PS51296">
    <property type="entry name" value="RIESKE"/>
    <property type="match status" value="1"/>
</dbReference>
<feature type="transmembrane region" description="Helical" evidence="17">
    <location>
        <begin position="41"/>
        <end position="59"/>
    </location>
</feature>
<evidence type="ECO:0000256" key="5">
    <source>
        <dbReference type="ARBA" id="ARBA00022714"/>
    </source>
</evidence>
<evidence type="ECO:0000256" key="2">
    <source>
        <dbReference type="ARBA" id="ARBA00004370"/>
    </source>
</evidence>
<comment type="catalytic activity">
    <reaction evidence="15">
        <text>cholesterol + NADH + O2 + H(+) = 7-dehydrocholesterol + NAD(+) + 2 H2O</text>
        <dbReference type="Rhea" id="RHEA:51644"/>
        <dbReference type="ChEBI" id="CHEBI:15377"/>
        <dbReference type="ChEBI" id="CHEBI:15378"/>
        <dbReference type="ChEBI" id="CHEBI:15379"/>
        <dbReference type="ChEBI" id="CHEBI:16113"/>
        <dbReference type="ChEBI" id="CHEBI:17759"/>
        <dbReference type="ChEBI" id="CHEBI:57540"/>
        <dbReference type="ChEBI" id="CHEBI:57945"/>
        <dbReference type="EC" id="1.14.19.21"/>
    </reaction>
    <physiologicalReaction direction="left-to-right" evidence="15">
        <dbReference type="Rhea" id="RHEA:51645"/>
    </physiologicalReaction>
</comment>
<comment type="subcellular location">
    <subcellularLocation>
        <location evidence="2">Membrane</location>
    </subcellularLocation>
</comment>
<dbReference type="GO" id="GO:0005737">
    <property type="term" value="C:cytoplasm"/>
    <property type="evidence" value="ECO:0007669"/>
    <property type="project" value="TreeGrafter"/>
</dbReference>
<evidence type="ECO:0000256" key="8">
    <source>
        <dbReference type="ARBA" id="ARBA00023002"/>
    </source>
</evidence>
<evidence type="ECO:0000256" key="9">
    <source>
        <dbReference type="ARBA" id="ARBA00023004"/>
    </source>
</evidence>
<accession>A0A226DPK5</accession>
<keyword evidence="4 17" id="KW-0812">Transmembrane</keyword>
<dbReference type="AlphaFoldDB" id="A0A226DPK5"/>
<dbReference type="InterPro" id="IPR017941">
    <property type="entry name" value="Rieske_2Fe-2S"/>
</dbReference>
<proteinExistence type="inferred from homology"/>
<keyword evidence="7 17" id="KW-1133">Transmembrane helix</keyword>
<evidence type="ECO:0000313" key="19">
    <source>
        <dbReference type="EMBL" id="OXA47455.1"/>
    </source>
</evidence>
<dbReference type="GO" id="GO:0170056">
    <property type="term" value="F:cholesterol 7-desaturase [NAD(P)H] activity"/>
    <property type="evidence" value="ECO:0007669"/>
    <property type="project" value="UniProtKB-EC"/>
</dbReference>
<gene>
    <name evidence="19" type="ORF">Fcan01_17551</name>
</gene>
<dbReference type="STRING" id="158441.A0A226DPK5"/>
<dbReference type="OrthoDB" id="426882at2759"/>
<dbReference type="UniPathway" id="UPA01020"/>
<dbReference type="PANTHER" id="PTHR21266">
    <property type="entry name" value="IRON-SULFUR DOMAIN CONTAINING PROTEIN"/>
    <property type="match status" value="1"/>
</dbReference>
<dbReference type="SUPFAM" id="SSF50022">
    <property type="entry name" value="ISP domain"/>
    <property type="match status" value="1"/>
</dbReference>
<comment type="caution">
    <text evidence="19">The sequence shown here is derived from an EMBL/GenBank/DDBJ whole genome shotgun (WGS) entry which is preliminary data.</text>
</comment>
<protein>
    <recommendedName>
        <fullName evidence="14">cholesterol 7-desaturase</fullName>
        <ecNumber evidence="14">1.14.19.21</ecNumber>
    </recommendedName>
</protein>
<dbReference type="EC" id="1.14.19.21" evidence="14"/>
<comment type="pathway">
    <text evidence="12">Steroid hormone biosynthesis; dafachronic acid biosynthesis.</text>
</comment>
<evidence type="ECO:0000313" key="20">
    <source>
        <dbReference type="Proteomes" id="UP000198287"/>
    </source>
</evidence>
<evidence type="ECO:0000256" key="6">
    <source>
        <dbReference type="ARBA" id="ARBA00022723"/>
    </source>
</evidence>
<keyword evidence="11 17" id="KW-0472">Membrane</keyword>
<dbReference type="GO" id="GO:0046872">
    <property type="term" value="F:metal ion binding"/>
    <property type="evidence" value="ECO:0007669"/>
    <property type="project" value="UniProtKB-KW"/>
</dbReference>
<comment type="similarity">
    <text evidence="13">Belongs to the cholesterol 7-desaturase family.</text>
</comment>
<dbReference type="EMBL" id="LNIX01000013">
    <property type="protein sequence ID" value="OXA47455.1"/>
    <property type="molecule type" value="Genomic_DNA"/>
</dbReference>
<keyword evidence="10" id="KW-0411">Iron-sulfur</keyword>
<dbReference type="InterPro" id="IPR045605">
    <property type="entry name" value="KshA-like_C"/>
</dbReference>
<comment type="pathway">
    <text evidence="3">Hormone biosynthesis.</text>
</comment>
<evidence type="ECO:0000256" key="3">
    <source>
        <dbReference type="ARBA" id="ARBA00004972"/>
    </source>
</evidence>
<sequence>MDCLKMDLNCSIVDINKDLIFGFRPQSSFTLLEFTKFAPDFKYLLIIIPPLLVLWYYFFWKTLDYYRDYTEFGYDDAKRINGSDASRRHAINEMRNQRKVGDIPPVYPNGWFNILESRDLPAQGAKEVCCLGLNLVVWRGESGKSYVADAYCPHLGAHLGVGGVVKGDCIECPFHKWVFQGGSGDCVHVPYSDSVPEFAHLKMWETLELNGFIYLWYHAEGEKPSWKPDEIPQVSSGEWIYRGRSVFITACHIQDVGENGADMTHFNAVHKPSVFAGGNIAGLKSAWEFISHIWSGSWEPNPDPKLGHKAIMSLNHRVKLLNRFTLMDVPFANVAANHVGPGMVYLHYKGFGGNGVFFFMTTPLAPLVMKLTLTFYSSRFLLHPIALLFMKGQASQLERDIAIWNRKTYLSRPILMKEDKAVKTFRRWFNQFYSENSPRLQNQSVVPDGRIGVKTELNW</sequence>
<evidence type="ECO:0000256" key="12">
    <source>
        <dbReference type="ARBA" id="ARBA00025712"/>
    </source>
</evidence>
<evidence type="ECO:0000256" key="15">
    <source>
        <dbReference type="ARBA" id="ARBA00047853"/>
    </source>
</evidence>
<keyword evidence="20" id="KW-1185">Reference proteome</keyword>
<evidence type="ECO:0000256" key="11">
    <source>
        <dbReference type="ARBA" id="ARBA00023136"/>
    </source>
</evidence>
<dbReference type="SUPFAM" id="SSF55961">
    <property type="entry name" value="Bet v1-like"/>
    <property type="match status" value="1"/>
</dbReference>
<dbReference type="Pfam" id="PF19298">
    <property type="entry name" value="KshA_C"/>
    <property type="match status" value="1"/>
</dbReference>
<keyword evidence="6" id="KW-0479">Metal-binding</keyword>
<keyword evidence="9" id="KW-0408">Iron</keyword>
<dbReference type="Pfam" id="PF00355">
    <property type="entry name" value="Rieske"/>
    <property type="match status" value="1"/>
</dbReference>
<dbReference type="InterPro" id="IPR050584">
    <property type="entry name" value="Cholesterol_7-desaturase"/>
</dbReference>
<evidence type="ECO:0000256" key="4">
    <source>
        <dbReference type="ARBA" id="ARBA00022692"/>
    </source>
</evidence>
<dbReference type="PANTHER" id="PTHR21266:SF32">
    <property type="entry name" value="CHOLESTEROL 7-DESATURASE NVD"/>
    <property type="match status" value="1"/>
</dbReference>
<dbReference type="GO" id="GO:0016020">
    <property type="term" value="C:membrane"/>
    <property type="evidence" value="ECO:0007669"/>
    <property type="project" value="UniProtKB-SubCell"/>
</dbReference>
<comment type="cofactor">
    <cofactor evidence="1">
        <name>Fe cation</name>
        <dbReference type="ChEBI" id="CHEBI:24875"/>
    </cofactor>
</comment>
<evidence type="ECO:0000256" key="13">
    <source>
        <dbReference type="ARBA" id="ARBA00025729"/>
    </source>
</evidence>
<keyword evidence="5" id="KW-0001">2Fe-2S</keyword>
<dbReference type="GO" id="GO:0008203">
    <property type="term" value="P:cholesterol metabolic process"/>
    <property type="evidence" value="ECO:0007669"/>
    <property type="project" value="InterPro"/>
</dbReference>
<name>A0A226DPK5_FOLCA</name>